<keyword evidence="13" id="KW-1185">Reference proteome</keyword>
<dbReference type="PANTHER" id="PTHR12358:SF54">
    <property type="entry name" value="SPHINGOSINE KINASE RELATED PROTEIN"/>
    <property type="match status" value="1"/>
</dbReference>
<dbReference type="InterPro" id="IPR045540">
    <property type="entry name" value="YegS/DAGK_C"/>
</dbReference>
<dbReference type="InterPro" id="IPR050187">
    <property type="entry name" value="Lipid_Phosphate_FormReg"/>
</dbReference>
<organism evidence="12 13">
    <name type="scientific">Pontibacillus chungwhensis</name>
    <dbReference type="NCBI Taxonomy" id="265426"/>
    <lineage>
        <taxon>Bacteria</taxon>
        <taxon>Bacillati</taxon>
        <taxon>Bacillota</taxon>
        <taxon>Bacilli</taxon>
        <taxon>Bacillales</taxon>
        <taxon>Bacillaceae</taxon>
        <taxon>Pontibacillus</taxon>
    </lineage>
</organism>
<dbReference type="Pfam" id="PF19279">
    <property type="entry name" value="YegS_C"/>
    <property type="match status" value="1"/>
</dbReference>
<keyword evidence="3" id="KW-0444">Lipid biosynthesis</keyword>
<evidence type="ECO:0000256" key="2">
    <source>
        <dbReference type="ARBA" id="ARBA00005983"/>
    </source>
</evidence>
<dbReference type="RefSeq" id="WP_231417513.1">
    <property type="nucleotide sequence ID" value="NZ_CP126446.1"/>
</dbReference>
<evidence type="ECO:0000256" key="6">
    <source>
        <dbReference type="ARBA" id="ARBA00022777"/>
    </source>
</evidence>
<gene>
    <name evidence="12" type="ORF">QNI29_16220</name>
</gene>
<accession>A0ABY8UXZ4</accession>
<evidence type="ECO:0000313" key="13">
    <source>
        <dbReference type="Proteomes" id="UP001236652"/>
    </source>
</evidence>
<dbReference type="Gene3D" id="3.40.50.10330">
    <property type="entry name" value="Probable inorganic polyphosphate/atp-NAD kinase, domain 1"/>
    <property type="match status" value="1"/>
</dbReference>
<dbReference type="Gene3D" id="2.60.200.40">
    <property type="match status" value="1"/>
</dbReference>
<evidence type="ECO:0000256" key="4">
    <source>
        <dbReference type="ARBA" id="ARBA00022679"/>
    </source>
</evidence>
<keyword evidence="5" id="KW-0547">Nucleotide-binding</keyword>
<dbReference type="PROSITE" id="PS50146">
    <property type="entry name" value="DAGK"/>
    <property type="match status" value="1"/>
</dbReference>
<keyword evidence="8" id="KW-0443">Lipid metabolism</keyword>
<dbReference type="InterPro" id="IPR017438">
    <property type="entry name" value="ATP-NAD_kinase_N"/>
</dbReference>
<dbReference type="InterPro" id="IPR001206">
    <property type="entry name" value="Diacylglycerol_kinase_cat_dom"/>
</dbReference>
<feature type="domain" description="DAGKc" evidence="11">
    <location>
        <begin position="1"/>
        <end position="134"/>
    </location>
</feature>
<name>A0ABY8UXZ4_9BACI</name>
<dbReference type="EMBL" id="CP126446">
    <property type="protein sequence ID" value="WIF97270.1"/>
    <property type="molecule type" value="Genomic_DNA"/>
</dbReference>
<evidence type="ECO:0000256" key="1">
    <source>
        <dbReference type="ARBA" id="ARBA00001946"/>
    </source>
</evidence>
<dbReference type="InterPro" id="IPR016064">
    <property type="entry name" value="NAD/diacylglycerol_kinase_sf"/>
</dbReference>
<dbReference type="InterPro" id="IPR005218">
    <property type="entry name" value="Diacylglycerol/lipid_kinase"/>
</dbReference>
<protein>
    <submittedName>
        <fullName evidence="12">Diacylglycerol kinase family lipid kinase</fullName>
    </submittedName>
</protein>
<dbReference type="Pfam" id="PF00781">
    <property type="entry name" value="DAGK_cat"/>
    <property type="match status" value="1"/>
</dbReference>
<reference evidence="12 13" key="1">
    <citation type="submission" date="2023-05" db="EMBL/GenBank/DDBJ databases">
        <title>Comparative genomics reveals the evidence of polycyclic aromatic hydrocarbons degradation in moderately halophilic genus Pontibacillus.</title>
        <authorList>
            <person name="Yang H."/>
            <person name="Qian Z."/>
        </authorList>
    </citation>
    <scope>NUCLEOTIDE SEQUENCE [LARGE SCALE GENOMIC DNA]</scope>
    <source>
        <strain evidence="13">HN14</strain>
    </source>
</reference>
<evidence type="ECO:0000256" key="8">
    <source>
        <dbReference type="ARBA" id="ARBA00023098"/>
    </source>
</evidence>
<keyword evidence="9" id="KW-0594">Phospholipid biosynthesis</keyword>
<evidence type="ECO:0000256" key="5">
    <source>
        <dbReference type="ARBA" id="ARBA00022741"/>
    </source>
</evidence>
<evidence type="ECO:0000256" key="3">
    <source>
        <dbReference type="ARBA" id="ARBA00022516"/>
    </source>
</evidence>
<keyword evidence="7" id="KW-0067">ATP-binding</keyword>
<dbReference type="SMART" id="SM00046">
    <property type="entry name" value="DAGKc"/>
    <property type="match status" value="1"/>
</dbReference>
<dbReference type="GO" id="GO:0016301">
    <property type="term" value="F:kinase activity"/>
    <property type="evidence" value="ECO:0007669"/>
    <property type="project" value="UniProtKB-KW"/>
</dbReference>
<evidence type="ECO:0000256" key="9">
    <source>
        <dbReference type="ARBA" id="ARBA00023209"/>
    </source>
</evidence>
<dbReference type="NCBIfam" id="TIGR00147">
    <property type="entry name" value="YegS/Rv2252/BmrU family lipid kinase"/>
    <property type="match status" value="1"/>
</dbReference>
<evidence type="ECO:0000313" key="12">
    <source>
        <dbReference type="EMBL" id="WIF97270.1"/>
    </source>
</evidence>
<sequence length="311" mass="35062">MYIVILNPAAGNGRAKRLHEQICTIPLYKEKDCRTFTTEYAGHGESLTRQLVEIYKHKIECVIVIGGDGTVHEVLNGLKKFPDIPLAFIPGGSGNDFGKATLHKNRPDSIFQSILNAPHYSPYRAGMYRMNRRNQKDARLFANSIGFGFDGEIVQAANKSAMKKWLNHYHAGFLIYCLALLRTLRTYKPKTIEVTVDGDTHIYQNIWMVTIGVHGYYGGGMKILPGASEDSERLSLLILQNIPKWKVLLMFATVFWGGHTRLKEVEILTGYHVEVKSNEALAYHVDGEGGYCKSSHIYKEKIPRAVFKGKK</sequence>
<evidence type="ECO:0000256" key="7">
    <source>
        <dbReference type="ARBA" id="ARBA00022840"/>
    </source>
</evidence>
<evidence type="ECO:0000259" key="11">
    <source>
        <dbReference type="PROSITE" id="PS50146"/>
    </source>
</evidence>
<keyword evidence="6 12" id="KW-0418">Kinase</keyword>
<comment type="similarity">
    <text evidence="2">Belongs to the diacylglycerol/lipid kinase family.</text>
</comment>
<dbReference type="SUPFAM" id="SSF111331">
    <property type="entry name" value="NAD kinase/diacylglycerol kinase-like"/>
    <property type="match status" value="1"/>
</dbReference>
<dbReference type="Proteomes" id="UP001236652">
    <property type="component" value="Chromosome"/>
</dbReference>
<dbReference type="PANTHER" id="PTHR12358">
    <property type="entry name" value="SPHINGOSINE KINASE"/>
    <property type="match status" value="1"/>
</dbReference>
<comment type="cofactor">
    <cofactor evidence="1">
        <name>Mg(2+)</name>
        <dbReference type="ChEBI" id="CHEBI:18420"/>
    </cofactor>
</comment>
<evidence type="ECO:0000256" key="10">
    <source>
        <dbReference type="ARBA" id="ARBA00023264"/>
    </source>
</evidence>
<keyword evidence="10" id="KW-1208">Phospholipid metabolism</keyword>
<proteinExistence type="inferred from homology"/>
<keyword evidence="4" id="KW-0808">Transferase</keyword>